<protein>
    <recommendedName>
        <fullName evidence="3">DDB1- and CUL4-associated factor 13</fullName>
    </recommendedName>
    <alternativeName>
        <fullName evidence="8">WD repeat and SOF domain-containing protein 1</fullName>
    </alternativeName>
</protein>
<dbReference type="InterPro" id="IPR015943">
    <property type="entry name" value="WD40/YVTN_repeat-like_dom_sf"/>
</dbReference>
<evidence type="ECO:0000256" key="7">
    <source>
        <dbReference type="ARBA" id="ARBA00023274"/>
    </source>
</evidence>
<dbReference type="PROSITE" id="PS50294">
    <property type="entry name" value="WD_REPEATS_REGION"/>
    <property type="match status" value="3"/>
</dbReference>
<evidence type="ECO:0000256" key="1">
    <source>
        <dbReference type="ARBA" id="ARBA00004604"/>
    </source>
</evidence>
<dbReference type="PROSITE" id="PS00678">
    <property type="entry name" value="WD_REPEATS_1"/>
    <property type="match status" value="1"/>
</dbReference>
<dbReference type="InterPro" id="IPR019775">
    <property type="entry name" value="WD40_repeat_CS"/>
</dbReference>
<feature type="repeat" description="WD" evidence="9">
    <location>
        <begin position="319"/>
        <end position="344"/>
    </location>
</feature>
<dbReference type="EMBL" id="MPUH01000626">
    <property type="protein sequence ID" value="OMJ76537.1"/>
    <property type="molecule type" value="Genomic_DNA"/>
</dbReference>
<proteinExistence type="inferred from homology"/>
<dbReference type="InterPro" id="IPR020472">
    <property type="entry name" value="WD40_PAC1"/>
</dbReference>
<keyword evidence="7" id="KW-0687">Ribonucleoprotein</keyword>
<dbReference type="GO" id="GO:0000462">
    <property type="term" value="P:maturation of SSU-rRNA from tricistronic rRNA transcript (SSU-rRNA, 5.8S rRNA, LSU-rRNA)"/>
    <property type="evidence" value="ECO:0007669"/>
    <property type="project" value="TreeGrafter"/>
</dbReference>
<feature type="repeat" description="WD" evidence="9">
    <location>
        <begin position="106"/>
        <end position="145"/>
    </location>
</feature>
<dbReference type="Pfam" id="PF00400">
    <property type="entry name" value="WD40"/>
    <property type="match status" value="4"/>
</dbReference>
<dbReference type="PRINTS" id="PR00320">
    <property type="entry name" value="GPROTEINBRPT"/>
</dbReference>
<evidence type="ECO:0000256" key="3">
    <source>
        <dbReference type="ARBA" id="ARBA00021762"/>
    </source>
</evidence>
<organism evidence="11 12">
    <name type="scientific">Stentor coeruleus</name>
    <dbReference type="NCBI Taxonomy" id="5963"/>
    <lineage>
        <taxon>Eukaryota</taxon>
        <taxon>Sar</taxon>
        <taxon>Alveolata</taxon>
        <taxon>Ciliophora</taxon>
        <taxon>Postciliodesmatophora</taxon>
        <taxon>Heterotrichea</taxon>
        <taxon>Heterotrichida</taxon>
        <taxon>Stentoridae</taxon>
        <taxon>Stentor</taxon>
    </lineage>
</organism>
<gene>
    <name evidence="11" type="ORF">SteCoe_24075</name>
</gene>
<keyword evidence="5" id="KW-0677">Repeat</keyword>
<dbReference type="SMART" id="SM00320">
    <property type="entry name" value="WD40"/>
    <property type="match status" value="6"/>
</dbReference>
<dbReference type="PANTHER" id="PTHR22851:SF0">
    <property type="entry name" value="DDB1- AND CUL4-ASSOCIATED FACTOR 13"/>
    <property type="match status" value="1"/>
</dbReference>
<dbReference type="GO" id="GO:0032040">
    <property type="term" value="C:small-subunit processome"/>
    <property type="evidence" value="ECO:0007669"/>
    <property type="project" value="TreeGrafter"/>
</dbReference>
<comment type="subcellular location">
    <subcellularLocation>
        <location evidence="1">Nucleus</location>
        <location evidence="1">Nucleolus</location>
    </subcellularLocation>
</comment>
<keyword evidence="12" id="KW-1185">Reference proteome</keyword>
<accession>A0A1R2BIC3</accession>
<evidence type="ECO:0000256" key="6">
    <source>
        <dbReference type="ARBA" id="ARBA00023242"/>
    </source>
</evidence>
<feature type="repeat" description="WD" evidence="9">
    <location>
        <begin position="269"/>
        <end position="310"/>
    </location>
</feature>
<dbReference type="OrthoDB" id="10249065at2759"/>
<dbReference type="PROSITE" id="PS50082">
    <property type="entry name" value="WD_REPEATS_2"/>
    <property type="match status" value="4"/>
</dbReference>
<evidence type="ECO:0000256" key="9">
    <source>
        <dbReference type="PROSITE-ProRule" id="PRU00221"/>
    </source>
</evidence>
<evidence type="ECO:0000259" key="10">
    <source>
        <dbReference type="Pfam" id="PF04158"/>
    </source>
</evidence>
<feature type="repeat" description="WD" evidence="9">
    <location>
        <begin position="63"/>
        <end position="105"/>
    </location>
</feature>
<dbReference type="InterPro" id="IPR001680">
    <property type="entry name" value="WD40_rpt"/>
</dbReference>
<reference evidence="11 12" key="1">
    <citation type="submission" date="2016-11" db="EMBL/GenBank/DDBJ databases">
        <title>The macronuclear genome of Stentor coeruleus: a giant cell with tiny introns.</title>
        <authorList>
            <person name="Slabodnick M."/>
            <person name="Ruby J.G."/>
            <person name="Reiff S.B."/>
            <person name="Swart E.C."/>
            <person name="Gosai S."/>
            <person name="Prabakaran S."/>
            <person name="Witkowska E."/>
            <person name="Larue G.E."/>
            <person name="Fisher S."/>
            <person name="Freeman R.M."/>
            <person name="Gunawardena J."/>
            <person name="Chu W."/>
            <person name="Stover N.A."/>
            <person name="Gregory B.D."/>
            <person name="Nowacki M."/>
            <person name="Derisi J."/>
            <person name="Roy S.W."/>
            <person name="Marshall W.F."/>
            <person name="Sood P."/>
        </authorList>
    </citation>
    <scope>NUCLEOTIDE SEQUENCE [LARGE SCALE GENOMIC DNA]</scope>
    <source>
        <strain evidence="11">WM001</strain>
    </source>
</reference>
<dbReference type="InterPro" id="IPR051733">
    <property type="entry name" value="WD_repeat_DCAF13/WDSOF1"/>
</dbReference>
<dbReference type="PANTHER" id="PTHR22851">
    <property type="entry name" value="U3 SMALL NUCLEOLAR RNA U3 SNORNA ASSOCIATED PROTEIN"/>
    <property type="match status" value="1"/>
</dbReference>
<sequence>MVKVKTICRVPSEMTRESASDIYKVHKNPDSLLHPLQQAREYKRAVNAAKLEKIFSKPFISALAEHTDSVFSLARSDTQLRLLVSGSANGEVKLWDLHKMKSISSYQAHSGAVSGVTYRQEMFMSAGQDSIVNLWKGESQEKYKSSMGLTSIDLSWKDSFFVTSGHDGVELWDLRRSNPISLFQAGSDTVHKAKFNPSEGHLLGALSNDRGILIIDSRSNSVVEKMKLLLKSNDIAWNPREPLNFTLANEDGNLYTFDMRKLTEANRIHKDHLNSVTSVSYNPNGREFASGSFDKTVRIFDIRDGRSREVYHTRRMQWIYSVEFSGDGKFVLTGSDDTNIRVWKSKAHMPLKVLLSKEQEALQYRERLKKNFQYIPEMRRLLKHRHLPRYLFRQKKIKQIQKESQFRKEKNVQAHTKPENIKIIPERKGVVVG</sequence>
<dbReference type="Pfam" id="PF04158">
    <property type="entry name" value="Sof1"/>
    <property type="match status" value="1"/>
</dbReference>
<keyword evidence="6" id="KW-0539">Nucleus</keyword>
<evidence type="ECO:0000256" key="5">
    <source>
        <dbReference type="ARBA" id="ARBA00022737"/>
    </source>
</evidence>
<name>A0A1R2BIC3_9CILI</name>
<evidence type="ECO:0000313" key="11">
    <source>
        <dbReference type="EMBL" id="OMJ76537.1"/>
    </source>
</evidence>
<dbReference type="InterPro" id="IPR007287">
    <property type="entry name" value="Sof1"/>
</dbReference>
<comment type="caution">
    <text evidence="11">The sequence shown here is derived from an EMBL/GenBank/DDBJ whole genome shotgun (WGS) entry which is preliminary data.</text>
</comment>
<dbReference type="AlphaFoldDB" id="A0A1R2BIC3"/>
<evidence type="ECO:0000256" key="8">
    <source>
        <dbReference type="ARBA" id="ARBA00032239"/>
    </source>
</evidence>
<dbReference type="CDD" id="cd00200">
    <property type="entry name" value="WD40"/>
    <property type="match status" value="1"/>
</dbReference>
<keyword evidence="4 9" id="KW-0853">WD repeat</keyword>
<feature type="domain" description="Sof1-like protein" evidence="10">
    <location>
        <begin position="345"/>
        <end position="429"/>
    </location>
</feature>
<dbReference type="Proteomes" id="UP000187209">
    <property type="component" value="Unassembled WGS sequence"/>
</dbReference>
<comment type="similarity">
    <text evidence="2">Belongs to the WD repeat DCAF13/WDSOF1 family.</text>
</comment>
<dbReference type="UniPathway" id="UPA00143"/>
<dbReference type="Gene3D" id="2.130.10.10">
    <property type="entry name" value="YVTN repeat-like/Quinoprotein amine dehydrogenase"/>
    <property type="match status" value="2"/>
</dbReference>
<dbReference type="InterPro" id="IPR036322">
    <property type="entry name" value="WD40_repeat_dom_sf"/>
</dbReference>
<dbReference type="SUPFAM" id="SSF50978">
    <property type="entry name" value="WD40 repeat-like"/>
    <property type="match status" value="1"/>
</dbReference>
<evidence type="ECO:0000256" key="4">
    <source>
        <dbReference type="ARBA" id="ARBA00022574"/>
    </source>
</evidence>
<evidence type="ECO:0000313" key="12">
    <source>
        <dbReference type="Proteomes" id="UP000187209"/>
    </source>
</evidence>
<evidence type="ECO:0000256" key="2">
    <source>
        <dbReference type="ARBA" id="ARBA00005649"/>
    </source>
</evidence>
<dbReference type="GO" id="GO:0016567">
    <property type="term" value="P:protein ubiquitination"/>
    <property type="evidence" value="ECO:0007669"/>
    <property type="project" value="UniProtKB-UniPathway"/>
</dbReference>